<dbReference type="GO" id="GO:0008233">
    <property type="term" value="F:peptidase activity"/>
    <property type="evidence" value="ECO:0007669"/>
    <property type="project" value="UniProtKB-KW"/>
</dbReference>
<feature type="binding site" evidence="6">
    <location>
        <begin position="257"/>
        <end position="260"/>
    </location>
    <ligand>
        <name>substrate</name>
    </ligand>
</feature>
<evidence type="ECO:0000256" key="8">
    <source>
        <dbReference type="SAM" id="MobiDB-lite"/>
    </source>
</evidence>
<name>A0AAJ0FNX4_9HYPO</name>
<protein>
    <submittedName>
        <fullName evidence="10">Uncharacterized protein</fullName>
    </submittedName>
</protein>
<dbReference type="SUPFAM" id="SSF56235">
    <property type="entry name" value="N-terminal nucleophile aminohydrolases (Ntn hydrolases)"/>
    <property type="match status" value="1"/>
</dbReference>
<evidence type="ECO:0000256" key="3">
    <source>
        <dbReference type="ARBA" id="ARBA00022801"/>
    </source>
</evidence>
<gene>
    <name evidence="10" type="ORF">QQS21_011034</name>
</gene>
<evidence type="ECO:0000256" key="9">
    <source>
        <dbReference type="SAM" id="SignalP"/>
    </source>
</evidence>
<dbReference type="Proteomes" id="UP001251528">
    <property type="component" value="Unassembled WGS sequence"/>
</dbReference>
<evidence type="ECO:0000256" key="5">
    <source>
        <dbReference type="PIRSR" id="PIRSR600246-1"/>
    </source>
</evidence>
<evidence type="ECO:0000256" key="1">
    <source>
        <dbReference type="ARBA" id="ARBA00010872"/>
    </source>
</evidence>
<sequence>MPLHKVLPLLFFTALASSSPKPSLPIIIHTWSGPFTTAADTAFLTLRKPHASVLDAVQVGGSACERNQCDGTVGYGGSPSESCETTLDAMIMDGNTMNVGAVGAIRRVKHAIAVARHVLEYTDHTMLVGDFATQFAVENGFKQENLTTEASAQMCESWKRERCQPNSRVGVVPDPRSSCGPYMPLKRRSDPMQGNGYSAKRRGHDTISLIALDASGNMAAGTTTNGQAHKIPGRVGDGPIAGSGSYVDSDVGGCGATGDGDIMMRFLPCYQAVESMRRGMSPLEAAEDAVKRMVEKVPGVHAGVVVMNAKGEHAAAASNWQFSYSFRAGNMDKAQVVLIDPIAEQKRTSSEL</sequence>
<keyword evidence="2" id="KW-0645">Protease</keyword>
<feature type="signal peptide" evidence="9">
    <location>
        <begin position="1"/>
        <end position="18"/>
    </location>
</feature>
<keyword evidence="11" id="KW-1185">Reference proteome</keyword>
<feature type="binding site" evidence="6">
    <location>
        <begin position="234"/>
        <end position="237"/>
    </location>
    <ligand>
        <name>substrate</name>
    </ligand>
</feature>
<comment type="caution">
    <text evidence="10">The sequence shown here is derived from an EMBL/GenBank/DDBJ whole genome shotgun (WGS) entry which is preliminary data.</text>
</comment>
<dbReference type="Pfam" id="PF01112">
    <property type="entry name" value="Asparaginase_2"/>
    <property type="match status" value="1"/>
</dbReference>
<dbReference type="GO" id="GO:0006508">
    <property type="term" value="P:proteolysis"/>
    <property type="evidence" value="ECO:0007669"/>
    <property type="project" value="UniProtKB-KW"/>
</dbReference>
<evidence type="ECO:0000256" key="4">
    <source>
        <dbReference type="ARBA" id="ARBA00022813"/>
    </source>
</evidence>
<proteinExistence type="inferred from homology"/>
<dbReference type="InterPro" id="IPR029055">
    <property type="entry name" value="Ntn_hydrolases_N"/>
</dbReference>
<keyword evidence="3" id="KW-0378">Hydrolase</keyword>
<evidence type="ECO:0000256" key="6">
    <source>
        <dbReference type="PIRSR" id="PIRSR600246-2"/>
    </source>
</evidence>
<dbReference type="GO" id="GO:0005737">
    <property type="term" value="C:cytoplasm"/>
    <property type="evidence" value="ECO:0007669"/>
    <property type="project" value="TreeGrafter"/>
</dbReference>
<evidence type="ECO:0000313" key="10">
    <source>
        <dbReference type="EMBL" id="KAK2591282.1"/>
    </source>
</evidence>
<evidence type="ECO:0000256" key="7">
    <source>
        <dbReference type="PIRSR" id="PIRSR600246-3"/>
    </source>
</evidence>
<comment type="similarity">
    <text evidence="1">Belongs to the Ntn-hydrolase family.</text>
</comment>
<dbReference type="GO" id="GO:0003948">
    <property type="term" value="F:N4-(beta-N-acetylglucosaminyl)-L-asparaginase activity"/>
    <property type="evidence" value="ECO:0007669"/>
    <property type="project" value="TreeGrafter"/>
</dbReference>
<keyword evidence="4" id="KW-0068">Autocatalytic cleavage</keyword>
<feature type="chain" id="PRO_5042536121" evidence="9">
    <location>
        <begin position="19"/>
        <end position="352"/>
    </location>
</feature>
<evidence type="ECO:0000256" key="2">
    <source>
        <dbReference type="ARBA" id="ARBA00022670"/>
    </source>
</evidence>
<feature type="active site" description="Nucleophile" evidence="5">
    <location>
        <position position="206"/>
    </location>
</feature>
<dbReference type="AlphaFoldDB" id="A0AAJ0FNX4"/>
<dbReference type="FunFam" id="3.60.20.30:FF:000003">
    <property type="entry name" value="N(4)-(Beta-N-acetylglucosaminyl)-L-asparaginase isoform X1"/>
    <property type="match status" value="1"/>
</dbReference>
<organism evidence="10 11">
    <name type="scientific">Conoideocrella luteorostrata</name>
    <dbReference type="NCBI Taxonomy" id="1105319"/>
    <lineage>
        <taxon>Eukaryota</taxon>
        <taxon>Fungi</taxon>
        <taxon>Dikarya</taxon>
        <taxon>Ascomycota</taxon>
        <taxon>Pezizomycotina</taxon>
        <taxon>Sordariomycetes</taxon>
        <taxon>Hypocreomycetidae</taxon>
        <taxon>Hypocreales</taxon>
        <taxon>Clavicipitaceae</taxon>
        <taxon>Conoideocrella</taxon>
    </lineage>
</organism>
<evidence type="ECO:0000313" key="11">
    <source>
        <dbReference type="Proteomes" id="UP001251528"/>
    </source>
</evidence>
<reference evidence="10" key="1">
    <citation type="submission" date="2023-06" db="EMBL/GenBank/DDBJ databases">
        <title>Conoideocrella luteorostrata (Hypocreales: Clavicipitaceae), a potential biocontrol fungus for elongate hemlock scale in United States Christmas tree production areas.</title>
        <authorList>
            <person name="Barrett H."/>
            <person name="Lovett B."/>
            <person name="Macias A.M."/>
            <person name="Stajich J.E."/>
            <person name="Kasson M.T."/>
        </authorList>
    </citation>
    <scope>NUCLEOTIDE SEQUENCE</scope>
    <source>
        <strain evidence="10">ARSEF 14590</strain>
    </source>
</reference>
<accession>A0AAJ0FNX4</accession>
<keyword evidence="9" id="KW-0732">Signal</keyword>
<dbReference type="EMBL" id="JASWJB010000348">
    <property type="protein sequence ID" value="KAK2591282.1"/>
    <property type="molecule type" value="Genomic_DNA"/>
</dbReference>
<dbReference type="InterPro" id="IPR000246">
    <property type="entry name" value="Peptidase_T2"/>
</dbReference>
<dbReference type="PANTHER" id="PTHR10188:SF6">
    <property type="entry name" value="N(4)-(BETA-N-ACETYLGLUCOSAMINYL)-L-ASPARAGINASE"/>
    <property type="match status" value="1"/>
</dbReference>
<feature type="site" description="Cleavage; by autolysis" evidence="7">
    <location>
        <begin position="205"/>
        <end position="206"/>
    </location>
</feature>
<dbReference type="Gene3D" id="3.60.20.30">
    <property type="entry name" value="(Glycosyl)asparaginase"/>
    <property type="match status" value="1"/>
</dbReference>
<feature type="region of interest" description="Disordered" evidence="8">
    <location>
        <begin position="166"/>
        <end position="200"/>
    </location>
</feature>
<dbReference type="CDD" id="cd04513">
    <property type="entry name" value="Glycosylasparaginase"/>
    <property type="match status" value="1"/>
</dbReference>
<dbReference type="PANTHER" id="PTHR10188">
    <property type="entry name" value="L-ASPARAGINASE"/>
    <property type="match status" value="1"/>
</dbReference>